<gene>
    <name evidence="2" type="ORF">EUX57_11550</name>
</gene>
<evidence type="ECO:0000313" key="3">
    <source>
        <dbReference type="Proteomes" id="UP000293369"/>
    </source>
</evidence>
<dbReference type="PANTHER" id="PTHR43745">
    <property type="entry name" value="NITROREDUCTASE MJ1384-RELATED"/>
    <property type="match status" value="1"/>
</dbReference>
<dbReference type="AlphaFoldDB" id="A0A4Q7D1E7"/>
<dbReference type="Gene3D" id="3.40.109.10">
    <property type="entry name" value="NADH Oxidase"/>
    <property type="match status" value="2"/>
</dbReference>
<dbReference type="InterPro" id="IPR000415">
    <property type="entry name" value="Nitroreductase-like"/>
</dbReference>
<dbReference type="GO" id="GO:0016491">
    <property type="term" value="F:oxidoreductase activity"/>
    <property type="evidence" value="ECO:0007669"/>
    <property type="project" value="InterPro"/>
</dbReference>
<evidence type="ECO:0000313" key="2">
    <source>
        <dbReference type="EMBL" id="RZI31668.1"/>
    </source>
</evidence>
<dbReference type="InterPro" id="IPR029479">
    <property type="entry name" value="Nitroreductase"/>
</dbReference>
<reference evidence="2 3" key="1">
    <citation type="submission" date="2019-02" db="EMBL/GenBank/DDBJ databases">
        <title>Pseudomonas spp from wheat grain.</title>
        <authorList>
            <person name="Cho G.-S."/>
            <person name="Franz C.M.A.P."/>
        </authorList>
    </citation>
    <scope>NUCLEOTIDE SEQUENCE [LARGE SCALE GENOMIC DNA]</scope>
    <source>
        <strain evidence="2 3">133NRW</strain>
    </source>
</reference>
<dbReference type="Pfam" id="PF00881">
    <property type="entry name" value="Nitroreductase"/>
    <property type="match status" value="1"/>
</dbReference>
<dbReference type="Proteomes" id="UP000293369">
    <property type="component" value="Unassembled WGS sequence"/>
</dbReference>
<dbReference type="InterPro" id="IPR052544">
    <property type="entry name" value="Bacteriocin_Proc_Enz"/>
</dbReference>
<dbReference type="NCBIfam" id="TIGR03605">
    <property type="entry name" value="antibiot_sagB"/>
    <property type="match status" value="1"/>
</dbReference>
<dbReference type="InterPro" id="IPR020051">
    <property type="entry name" value="SagB-type_dehydrogenase"/>
</dbReference>
<sequence>MSEWSMSANLSGQQFGGQDELLERLPARPKLLRELVVVPAGPDAVTFYGTQKPQTLRCPQGLKKLSELLALLDGRHSLDEISQDLASHFSGGVTGLVSLLFRYGLLEDGDAQSGNDEPVGCYAARFCGSSGYHANRDAAIAQADAVRLLVACPQPVRAALCASLGGGTLGTLRVVHSAAEVAGSEHTHALLVLSGGVEDEELLKVADALHASKRPYFIGTLGSDCMHLGPLVLPGLSASHRCARLQLSAPAPLADPLEAEFQCAYIAHEWLQIALGLLTETYLNKVRVHPVDSRGAYPVNKPIARIPGSLFGGLATAACLAPDDPAFAAWVHHVSVRMPPKEWLAPRLFEGHFKMANLKLYGAPVTRSYALGTLTLPAAAELPSHAGGSSVQAACDEPSLAQLAAILLYAVGEQTLEDGSRRRIAPSGGSLRSCSFYVLVNHLAQLASGLYLYDGETDSLIPVKVASLVALRQLLYGTEHAPCPVSLVASSHLGRVRNKYQDFGFNLVHWDAGIACQYATLVASVFGLRVVQPALLQAERCAELLNLNTQEHAQIASSVLHLGGPMSAPANQLLSSSSSTAQELLIGAGHTRACHVGQSLPGWVPPSPEGRDNTLDVASLLLGRRATYRYAEQPISTSCLVRLVVSAHRALVAHQERGGPRLDVWPWLLLMRPDGSMTPGIYDCRKPAPEQWVQRASPLTPAMFAECFNQQGFQKAGAALVFMADLEQSFSQMGRPVYSLLLQQAGGAAVATWLEALAMGLVGCTVGGIIEAGFMRLAGTDGYCETPLFSLVLGHPIEDGAC</sequence>
<dbReference type="PANTHER" id="PTHR43745:SF2">
    <property type="entry name" value="NITROREDUCTASE MJ1384-RELATED"/>
    <property type="match status" value="1"/>
</dbReference>
<protein>
    <submittedName>
        <fullName evidence="2">SagB/ThcOx family dehydrogenase</fullName>
    </submittedName>
</protein>
<feature type="domain" description="Nitroreductase" evidence="1">
    <location>
        <begin position="402"/>
        <end position="554"/>
    </location>
</feature>
<evidence type="ECO:0000259" key="1">
    <source>
        <dbReference type="Pfam" id="PF00881"/>
    </source>
</evidence>
<name>A0A4Q7D1E7_9PSED</name>
<dbReference type="SUPFAM" id="SSF55469">
    <property type="entry name" value="FMN-dependent nitroreductase-like"/>
    <property type="match status" value="2"/>
</dbReference>
<dbReference type="EMBL" id="SGFE01000020">
    <property type="protein sequence ID" value="RZI31668.1"/>
    <property type="molecule type" value="Genomic_DNA"/>
</dbReference>
<comment type="caution">
    <text evidence="2">The sequence shown here is derived from an EMBL/GenBank/DDBJ whole genome shotgun (WGS) entry which is preliminary data.</text>
</comment>
<proteinExistence type="predicted"/>
<accession>A0A4Q7D1E7</accession>
<dbReference type="Gene3D" id="3.40.50.720">
    <property type="entry name" value="NAD(P)-binding Rossmann-like Domain"/>
    <property type="match status" value="1"/>
</dbReference>
<organism evidence="2 3">
    <name type="scientific">Pseudomonas orientalis</name>
    <dbReference type="NCBI Taxonomy" id="76758"/>
    <lineage>
        <taxon>Bacteria</taxon>
        <taxon>Pseudomonadati</taxon>
        <taxon>Pseudomonadota</taxon>
        <taxon>Gammaproteobacteria</taxon>
        <taxon>Pseudomonadales</taxon>
        <taxon>Pseudomonadaceae</taxon>
        <taxon>Pseudomonas</taxon>
    </lineage>
</organism>